<feature type="coiled-coil region" evidence="8">
    <location>
        <begin position="1381"/>
        <end position="1415"/>
    </location>
</feature>
<feature type="coiled-coil region" evidence="8">
    <location>
        <begin position="79"/>
        <end position="281"/>
    </location>
</feature>
<dbReference type="PANTHER" id="PTHR18879:SF20">
    <property type="entry name" value="CENTROSOMAL PROTEIN OF 290 KDA"/>
    <property type="match status" value="1"/>
</dbReference>
<feature type="coiled-coil region" evidence="8">
    <location>
        <begin position="1216"/>
        <end position="1278"/>
    </location>
</feature>
<keyword evidence="6" id="KW-0206">Cytoskeleton</keyword>
<feature type="region of interest" description="Disordered" evidence="9">
    <location>
        <begin position="584"/>
        <end position="609"/>
    </location>
</feature>
<evidence type="ECO:0000256" key="3">
    <source>
        <dbReference type="ARBA" id="ARBA00022490"/>
    </source>
</evidence>
<evidence type="ECO:0000256" key="7">
    <source>
        <dbReference type="ARBA" id="ARBA00023273"/>
    </source>
</evidence>
<evidence type="ECO:0000256" key="2">
    <source>
        <dbReference type="ARBA" id="ARBA00004300"/>
    </source>
</evidence>
<protein>
    <submittedName>
        <fullName evidence="10">Uncharacterized protein</fullName>
    </submittedName>
</protein>
<evidence type="ECO:0000313" key="10">
    <source>
        <dbReference type="EMBL" id="KXS15083.1"/>
    </source>
</evidence>
<dbReference type="GO" id="GO:0030030">
    <property type="term" value="P:cell projection organization"/>
    <property type="evidence" value="ECO:0007669"/>
    <property type="project" value="UniProtKB-KW"/>
</dbReference>
<sequence>MVLFHGRRGALDWARVLEFDCERVEEHIDLDAVGASLDPIYDALAHASISLDDPQATRDNLVKLFRVAQSLLQYKHALFQETDAEAERLDLEVRTLEASGAGVDPTYRSLRDESALLSRHLREAQQCADRAERALEQEKARSDATEMDAQAHRARAQQLAQQLERASADAKDVSLQVQAHRDAVARARVDEGELRQAIREKNAEVNRLLNEVNVVQARNAELEREVESMGQELEAAVGELESKTRDQHDTHAALLSADTALDTLRAERDALKARAEDLEGVLREKGLKVETELEEIGGELMEYKHKVSASRLELSNRETRITVLQAEIADLRAQLEAKEWDRLQRDVMERDETIKTLRAQVERAERDFEVLAEEWESAEGKLKDAEGRLSMVSPDRSALHLRAATKLRERVKLLQQRRRADTARIADLEDRLASMEGELAQTRARCERVESGTYGMPEARKEIRELEVHKALRDKDIARLATEANAYRTKAEDLAEECDALRARLGLPEVDKAFADGTRMARYAELEELRMVNVTLRKEVDALEEERIKLKSQLRVRAVEVAGRAAEAGLSGEEMMEVEEYAESLRRGEVTSGHATSSRSDRPTDRPHIENQQLDRLAYQLERAALDLQEERDARRAAEETLFRRSEEHRLAGEALRELGKTFVEGRERGVEGVDVVERLVALLDRDRENGFGVVNGRTGGESAGDSVAATELLRVNRVLRDEVQQLKKSLEDTALERSKMEKRLTELGKELESSRLEARRPRKKVEEMAVELSVGSLYDVAELVDQLVTALREIEEKDKDHRRLGPTLKGHFEQLATMCHQLRLLYKDFQVKQSEWDAKNKNLASKLAEANDALEASRVKIIELERTMNALADSTSDNAKSRFSELARRNAVLAVSEQGVTRRCKALEAELVLVDADRKRLREDMSAVEVAARQTIGRMERKRKEMAFRIDQLEQEIKDSIKMDDYLAMRSKTESLEQKYKNMLERETQWIADNNRLDVAGLDIGKAILMKAELTQAIRDCADAERRLEDLSAVLEGTSTDNAKAMTPADLQRRVALLSAQLESNKACLERAERKVQTARDAEEQVRKRLEEVESKLFELVKERSEKDEAFKALQEQVETCVKRSDHEEIITHLAEARSRIIGLESDVSHYKDTVAIAAMQTTDFQHFHSINVTELELLRGAVRELQMEGDEKLIIGNLHQKIVSLQSSEVTLQKKLKEENERNLKLAKRVAEREFAQSQESQTKTAAELKIATATITSLEEKLAMLEADFEIKQIEWARAEFDLEKDTVNVNEERGVHRGVSFDDMVSTDTRVSTEGHLEAFDQRLASKDRLLKDMETKIAMLETTIRDIRAQPQSDDITKSAQISKVAAPTREEDSTSEVAQLTIDALQRQLDQKEEMLKKYQDMLTTQNNSWEQQKELDQMEIRRLSTLVTDLNQRALSHLQSRPEDSTKKIEREASTLEQELRTLESILESREREVETMSEKCKKLEEEVAAQKLTLDELLRKNLEKDLQDEGERKRLNLRIVGLESDLLVARNDAKRSPAKSNVELVKHLKMELAKKTAVEGKFL</sequence>
<evidence type="ECO:0000256" key="5">
    <source>
        <dbReference type="ARBA" id="ARBA00023054"/>
    </source>
</evidence>
<evidence type="ECO:0000256" key="1">
    <source>
        <dbReference type="ARBA" id="ARBA00004120"/>
    </source>
</evidence>
<dbReference type="STRING" id="1344416.A0A139AF89"/>
<organism evidence="10 11">
    <name type="scientific">Gonapodya prolifera (strain JEL478)</name>
    <name type="common">Monoblepharis prolifera</name>
    <dbReference type="NCBI Taxonomy" id="1344416"/>
    <lineage>
        <taxon>Eukaryota</taxon>
        <taxon>Fungi</taxon>
        <taxon>Fungi incertae sedis</taxon>
        <taxon>Chytridiomycota</taxon>
        <taxon>Chytridiomycota incertae sedis</taxon>
        <taxon>Monoblepharidomycetes</taxon>
        <taxon>Monoblepharidales</taxon>
        <taxon>Gonapodyaceae</taxon>
        <taxon>Gonapodya</taxon>
    </lineage>
</organism>
<keyword evidence="4" id="KW-0970">Cilium biogenesis/degradation</keyword>
<feature type="coiled-coil region" evidence="8">
    <location>
        <begin position="477"/>
        <end position="553"/>
    </location>
</feature>
<gene>
    <name evidence="10" type="ORF">M427DRAFT_70180</name>
</gene>
<dbReference type="OMA" id="NIMEHFA"/>
<accession>A0A139AF89</accession>
<feature type="coiled-coil region" evidence="8">
    <location>
        <begin position="905"/>
        <end position="957"/>
    </location>
</feature>
<feature type="coiled-coil region" evidence="8">
    <location>
        <begin position="841"/>
        <end position="868"/>
    </location>
</feature>
<dbReference type="InterPro" id="IPR026201">
    <property type="entry name" value="Cep290"/>
</dbReference>
<keyword evidence="3" id="KW-0963">Cytoplasm</keyword>
<feature type="compositionally biased region" description="Basic and acidic residues" evidence="9">
    <location>
        <begin position="599"/>
        <end position="609"/>
    </location>
</feature>
<feature type="coiled-coil region" evidence="8">
    <location>
        <begin position="1015"/>
        <end position="1104"/>
    </location>
</feature>
<feature type="coiled-coil region" evidence="8">
    <location>
        <begin position="1321"/>
        <end position="1355"/>
    </location>
</feature>
<keyword evidence="5 8" id="KW-0175">Coiled coil</keyword>
<name>A0A139AF89_GONPJ</name>
<evidence type="ECO:0000256" key="4">
    <source>
        <dbReference type="ARBA" id="ARBA00022794"/>
    </source>
</evidence>
<proteinExistence type="predicted"/>
<evidence type="ECO:0000256" key="9">
    <source>
        <dbReference type="SAM" id="MobiDB-lite"/>
    </source>
</evidence>
<dbReference type="PANTHER" id="PTHR18879">
    <property type="entry name" value="CENTROSOMAL PROTEIN OF 290 KDA"/>
    <property type="match status" value="1"/>
</dbReference>
<dbReference type="EMBL" id="KQ965764">
    <property type="protein sequence ID" value="KXS15083.1"/>
    <property type="molecule type" value="Genomic_DNA"/>
</dbReference>
<reference evidence="10 11" key="1">
    <citation type="journal article" date="2015" name="Genome Biol. Evol.">
        <title>Phylogenomic analyses indicate that early fungi evolved digesting cell walls of algal ancestors of land plants.</title>
        <authorList>
            <person name="Chang Y."/>
            <person name="Wang S."/>
            <person name="Sekimoto S."/>
            <person name="Aerts A.L."/>
            <person name="Choi C."/>
            <person name="Clum A."/>
            <person name="LaButti K.M."/>
            <person name="Lindquist E.A."/>
            <person name="Yee Ngan C."/>
            <person name="Ohm R.A."/>
            <person name="Salamov A.A."/>
            <person name="Grigoriev I.V."/>
            <person name="Spatafora J.W."/>
            <person name="Berbee M.L."/>
        </authorList>
    </citation>
    <scope>NUCLEOTIDE SEQUENCE [LARGE SCALE GENOMIC DNA]</scope>
    <source>
        <strain evidence="10 11">JEL478</strain>
    </source>
</reference>
<feature type="coiled-coil region" evidence="8">
    <location>
        <begin position="1453"/>
        <end position="1508"/>
    </location>
</feature>
<evidence type="ECO:0000256" key="8">
    <source>
        <dbReference type="SAM" id="Coils"/>
    </source>
</evidence>
<comment type="subcellular location">
    <subcellularLocation>
        <location evidence="1">Cytoplasm</location>
        <location evidence="1">Cytoskeleton</location>
        <location evidence="1">Cilium basal body</location>
    </subcellularLocation>
    <subcellularLocation>
        <location evidence="2">Cytoplasm</location>
        <location evidence="2">Cytoskeleton</location>
        <location evidence="2">Microtubule organizing center</location>
        <location evidence="2">Centrosome</location>
    </subcellularLocation>
</comment>
<feature type="coiled-coil region" evidence="8">
    <location>
        <begin position="411"/>
        <end position="445"/>
    </location>
</feature>
<keyword evidence="11" id="KW-1185">Reference proteome</keyword>
<keyword evidence="7" id="KW-0966">Cell projection</keyword>
<evidence type="ECO:0000256" key="6">
    <source>
        <dbReference type="ARBA" id="ARBA00023212"/>
    </source>
</evidence>
<feature type="coiled-coil region" evidence="8">
    <location>
        <begin position="314"/>
        <end position="381"/>
    </location>
</feature>
<feature type="coiled-coil region" evidence="8">
    <location>
        <begin position="710"/>
        <end position="801"/>
    </location>
</feature>
<evidence type="ECO:0000313" key="11">
    <source>
        <dbReference type="Proteomes" id="UP000070544"/>
    </source>
</evidence>
<feature type="coiled-coil region" evidence="8">
    <location>
        <begin position="611"/>
        <end position="641"/>
    </location>
</feature>
<dbReference type="Proteomes" id="UP000070544">
    <property type="component" value="Unassembled WGS sequence"/>
</dbReference>
<dbReference type="OrthoDB" id="6351660at2759"/>